<dbReference type="PANTHER" id="PTHR30337">
    <property type="entry name" value="COMPONENT OF ATP-DEPENDENT DSDNA EXONUCLEASE"/>
    <property type="match status" value="1"/>
</dbReference>
<dbReference type="EMBL" id="CGIH01000002">
    <property type="protein sequence ID" value="CFW97350.1"/>
    <property type="molecule type" value="Genomic_DNA"/>
</dbReference>
<dbReference type="GO" id="GO:0008408">
    <property type="term" value="F:3'-5' exonuclease activity"/>
    <property type="evidence" value="ECO:0007669"/>
    <property type="project" value="InterPro"/>
</dbReference>
<reference evidence="10 11" key="1">
    <citation type="submission" date="2015-03" db="EMBL/GenBank/DDBJ databases">
        <authorList>
            <person name="Murphy D."/>
        </authorList>
    </citation>
    <scope>NUCLEOTIDE SEQUENCE [LARGE SCALE GENOMIC DNA]</scope>
    <source>
        <strain evidence="10 11">OL-4</strain>
    </source>
</reference>
<evidence type="ECO:0000313" key="11">
    <source>
        <dbReference type="Proteomes" id="UP000045545"/>
    </source>
</evidence>
<dbReference type="STRING" id="690567.80"/>
<dbReference type="PANTHER" id="PTHR30337:SF0">
    <property type="entry name" value="NUCLEASE SBCCD SUBUNIT D"/>
    <property type="match status" value="1"/>
</dbReference>
<gene>
    <name evidence="7" type="primary">sbcD</name>
    <name evidence="10" type="ORF">80</name>
</gene>
<protein>
    <recommendedName>
        <fullName evidence="3 7">Nuclease SbcCD subunit D</fullName>
    </recommendedName>
</protein>
<keyword evidence="7" id="KW-0235">DNA replication</keyword>
<dbReference type="GO" id="GO:0006310">
    <property type="term" value="P:DNA recombination"/>
    <property type="evidence" value="ECO:0007669"/>
    <property type="project" value="UniProtKB-KW"/>
</dbReference>
<keyword evidence="11" id="KW-1185">Reference proteome</keyword>
<evidence type="ECO:0000256" key="2">
    <source>
        <dbReference type="ARBA" id="ARBA00011322"/>
    </source>
</evidence>
<dbReference type="NCBIfam" id="TIGR00619">
    <property type="entry name" value="sbcd"/>
    <property type="match status" value="1"/>
</dbReference>
<sequence>MRILHTSDWHLGKTLEGCSRLQEQEQFLEELLEISERRSVDIILIAGDVFDSPNPSAAAESLFYQTLKSLAKQGRAIVVIAGNHDNPERLMAAAPLAREHGVILLGMPKTVAQCGKYNGFEVYEAGSGYLKLAIRNEKVVILSLPYPSEKRLNEILSGQDDENLSQKAYSDRIGEIFAHLSQQYEADSINLAVSHLYVNGGLESDSERRIQLGGGLAVDAAMLPRAQYVALGHLHRPQKVSGAGVPAYYSGSPLQYSRSEVGYSKAVFLVEAVPEQPAQVEEIWLHNYKPIEVWECNSIEMAIEKCRQEQAASSWVYIDIYTERVLTQAEIKEMKSLRQDIVQIRPILNSRDECLAHNPSDFRELNLEELFKSFYRFQKQGAAPPAELTKLFLYVMEGGDEQDEAAATEDQGLE</sequence>
<comment type="subunit">
    <text evidence="2 7">Heterodimer of SbcC and SbcD.</text>
</comment>
<dbReference type="GO" id="GO:0004519">
    <property type="term" value="F:endonuclease activity"/>
    <property type="evidence" value="ECO:0007669"/>
    <property type="project" value="UniProtKB-KW"/>
</dbReference>
<dbReference type="InterPro" id="IPR050535">
    <property type="entry name" value="DNA_Repair-Maintenance_Comp"/>
</dbReference>
<dbReference type="InterPro" id="IPR004593">
    <property type="entry name" value="SbcD"/>
</dbReference>
<dbReference type="Pfam" id="PF12320">
    <property type="entry name" value="SbcD_C"/>
    <property type="match status" value="1"/>
</dbReference>
<comment type="function">
    <text evidence="7">SbcCD cleaves DNA hairpin structures. These structures can inhibit DNA replication and are intermediates in certain DNA recombination reactions. The complex acts as a 3'-&gt;5' double strand exonuclease that can open hairpins. It also has a 5' single-strand endonuclease activity.</text>
</comment>
<comment type="similarity">
    <text evidence="1 7">Belongs to the SbcD family.</text>
</comment>
<dbReference type="OrthoDB" id="9773856at2"/>
<dbReference type="GO" id="GO:0006260">
    <property type="term" value="P:DNA replication"/>
    <property type="evidence" value="ECO:0007669"/>
    <property type="project" value="UniProtKB-KW"/>
</dbReference>
<evidence type="ECO:0000313" key="10">
    <source>
        <dbReference type="EMBL" id="CFW97350.1"/>
    </source>
</evidence>
<evidence type="ECO:0000256" key="4">
    <source>
        <dbReference type="ARBA" id="ARBA00022722"/>
    </source>
</evidence>
<dbReference type="Gene3D" id="3.60.21.10">
    <property type="match status" value="1"/>
</dbReference>
<keyword evidence="6 7" id="KW-0269">Exonuclease</keyword>
<keyword evidence="7" id="KW-0255">Endonuclease</keyword>
<dbReference type="InterPro" id="IPR004843">
    <property type="entry name" value="Calcineurin-like_PHP"/>
</dbReference>
<dbReference type="Pfam" id="PF00149">
    <property type="entry name" value="Metallophos"/>
    <property type="match status" value="1"/>
</dbReference>
<dbReference type="CDD" id="cd00840">
    <property type="entry name" value="MPP_Mre11_N"/>
    <property type="match status" value="1"/>
</dbReference>
<evidence type="ECO:0000256" key="1">
    <source>
        <dbReference type="ARBA" id="ARBA00010555"/>
    </source>
</evidence>
<dbReference type="SUPFAM" id="SSF56300">
    <property type="entry name" value="Metallo-dependent phosphatases"/>
    <property type="match status" value="1"/>
</dbReference>
<evidence type="ECO:0000256" key="6">
    <source>
        <dbReference type="ARBA" id="ARBA00022839"/>
    </source>
</evidence>
<evidence type="ECO:0000259" key="8">
    <source>
        <dbReference type="Pfam" id="PF00149"/>
    </source>
</evidence>
<keyword evidence="4 7" id="KW-0540">Nuclease</keyword>
<proteinExistence type="inferred from homology"/>
<dbReference type="InterPro" id="IPR026843">
    <property type="entry name" value="SbcD_C"/>
</dbReference>
<keyword evidence="5 7" id="KW-0378">Hydrolase</keyword>
<evidence type="ECO:0000259" key="9">
    <source>
        <dbReference type="Pfam" id="PF12320"/>
    </source>
</evidence>
<keyword evidence="7" id="KW-0233">DNA recombination</keyword>
<accession>A0A0E4C7D0</accession>
<evidence type="ECO:0000256" key="3">
    <source>
        <dbReference type="ARBA" id="ARBA00013365"/>
    </source>
</evidence>
<organism evidence="10 11">
    <name type="scientific">Syntrophomonas zehnderi OL-4</name>
    <dbReference type="NCBI Taxonomy" id="690567"/>
    <lineage>
        <taxon>Bacteria</taxon>
        <taxon>Bacillati</taxon>
        <taxon>Bacillota</taxon>
        <taxon>Clostridia</taxon>
        <taxon>Eubacteriales</taxon>
        <taxon>Syntrophomonadaceae</taxon>
        <taxon>Syntrophomonas</taxon>
    </lineage>
</organism>
<dbReference type="RefSeq" id="WP_046494614.1">
    <property type="nucleotide sequence ID" value="NZ_CGIH01000002.1"/>
</dbReference>
<dbReference type="InterPro" id="IPR041796">
    <property type="entry name" value="Mre11_N"/>
</dbReference>
<dbReference type="InterPro" id="IPR029052">
    <property type="entry name" value="Metallo-depent_PP-like"/>
</dbReference>
<name>A0A0E4C7D0_9FIRM</name>
<dbReference type="AlphaFoldDB" id="A0A0E4C7D0"/>
<evidence type="ECO:0000256" key="5">
    <source>
        <dbReference type="ARBA" id="ARBA00022801"/>
    </source>
</evidence>
<feature type="domain" description="Nuclease SbcCD subunit D C-terminal" evidence="9">
    <location>
        <begin position="288"/>
        <end position="378"/>
    </location>
</feature>
<feature type="domain" description="Calcineurin-like phosphoesterase" evidence="8">
    <location>
        <begin position="1"/>
        <end position="237"/>
    </location>
</feature>
<evidence type="ECO:0000256" key="7">
    <source>
        <dbReference type="RuleBase" id="RU363069"/>
    </source>
</evidence>
<dbReference type="Proteomes" id="UP000045545">
    <property type="component" value="Unassembled WGS sequence"/>
</dbReference>